<dbReference type="GeneID" id="93332722"/>
<accession>A0A3E2WSU2</accession>
<evidence type="ECO:0000256" key="3">
    <source>
        <dbReference type="ARBA" id="ARBA00022691"/>
    </source>
</evidence>
<gene>
    <name evidence="5" type="ORF">DWX41_13840</name>
</gene>
<keyword evidence="2" id="KW-0808">Transferase</keyword>
<name>A0A3E2WSU2_9FIRM</name>
<comment type="caution">
    <text evidence="5">The sequence shown here is derived from an EMBL/GenBank/DDBJ whole genome shotgun (WGS) entry which is preliminary data.</text>
</comment>
<organism evidence="5 6">
    <name type="scientific">Hungatella hathewayi</name>
    <dbReference type="NCBI Taxonomy" id="154046"/>
    <lineage>
        <taxon>Bacteria</taxon>
        <taxon>Bacillati</taxon>
        <taxon>Bacillota</taxon>
        <taxon>Clostridia</taxon>
        <taxon>Lachnospirales</taxon>
        <taxon>Lachnospiraceae</taxon>
        <taxon>Hungatella</taxon>
    </lineage>
</organism>
<reference evidence="5 6" key="1">
    <citation type="submission" date="2018-08" db="EMBL/GenBank/DDBJ databases">
        <title>A genome reference for cultivated species of the human gut microbiota.</title>
        <authorList>
            <person name="Zou Y."/>
            <person name="Xue W."/>
            <person name="Luo G."/>
        </authorList>
    </citation>
    <scope>NUCLEOTIDE SEQUENCE [LARGE SCALE GENOMIC DNA]</scope>
    <source>
        <strain evidence="5 6">AF19-21</strain>
    </source>
</reference>
<dbReference type="GO" id="GO:0008168">
    <property type="term" value="F:methyltransferase activity"/>
    <property type="evidence" value="ECO:0007669"/>
    <property type="project" value="UniProtKB-KW"/>
</dbReference>
<evidence type="ECO:0000256" key="2">
    <source>
        <dbReference type="ARBA" id="ARBA00022679"/>
    </source>
</evidence>
<dbReference type="EMBL" id="QVIA01000014">
    <property type="protein sequence ID" value="RGC29887.1"/>
    <property type="molecule type" value="Genomic_DNA"/>
</dbReference>
<keyword evidence="1" id="KW-0489">Methyltransferase</keyword>
<evidence type="ECO:0008006" key="7">
    <source>
        <dbReference type="Google" id="ProtNLM"/>
    </source>
</evidence>
<evidence type="ECO:0000313" key="6">
    <source>
        <dbReference type="Proteomes" id="UP000261111"/>
    </source>
</evidence>
<dbReference type="AlphaFoldDB" id="A0A3E2WSU2"/>
<dbReference type="GO" id="GO:0003676">
    <property type="term" value="F:nucleic acid binding"/>
    <property type="evidence" value="ECO:0007669"/>
    <property type="project" value="InterPro"/>
</dbReference>
<comment type="similarity">
    <text evidence="4">Belongs to the MT-A70-like family.</text>
</comment>
<dbReference type="InterPro" id="IPR029063">
    <property type="entry name" value="SAM-dependent_MTases_sf"/>
</dbReference>
<evidence type="ECO:0000256" key="1">
    <source>
        <dbReference type="ARBA" id="ARBA00022603"/>
    </source>
</evidence>
<dbReference type="PANTHER" id="PTHR12829">
    <property type="entry name" value="N6-ADENOSINE-METHYLTRANSFERASE"/>
    <property type="match status" value="1"/>
</dbReference>
<dbReference type="InterPro" id="IPR007757">
    <property type="entry name" value="MT-A70-like"/>
</dbReference>
<dbReference type="SUPFAM" id="SSF53335">
    <property type="entry name" value="S-adenosyl-L-methionine-dependent methyltransferases"/>
    <property type="match status" value="1"/>
</dbReference>
<dbReference type="PANTHER" id="PTHR12829:SF7">
    <property type="entry name" value="N6-ADENOSINE-METHYLTRANSFERASE CATALYTIC SUBUNIT"/>
    <property type="match status" value="1"/>
</dbReference>
<dbReference type="PROSITE" id="PS51143">
    <property type="entry name" value="MT_A70"/>
    <property type="match status" value="1"/>
</dbReference>
<sequence length="188" mass="21794">MEETQKKTYNIIYADPPWRYERKAVQGAAEKHYPTMGIDELCALPVETLADRDCLLFLWATFPQLPEALRLIKAWGFTFKTVAFVWLKLNRKSPTWFYGLGYWTRGNAEICLLAKRGQPKRHSKSVHQFIISPIEEHSKKPDITREKIIELAGDLPRVELFARQKTPGWEVWGNEVDSDVSLSVSETR</sequence>
<dbReference type="GO" id="GO:0032259">
    <property type="term" value="P:methylation"/>
    <property type="evidence" value="ECO:0007669"/>
    <property type="project" value="UniProtKB-KW"/>
</dbReference>
<keyword evidence="3" id="KW-0949">S-adenosyl-L-methionine</keyword>
<proteinExistence type="inferred from homology"/>
<evidence type="ECO:0000256" key="4">
    <source>
        <dbReference type="PROSITE-ProRule" id="PRU00489"/>
    </source>
</evidence>
<protein>
    <recommendedName>
        <fullName evidence="7">DNA methyltransferase</fullName>
    </recommendedName>
</protein>
<dbReference type="Proteomes" id="UP000261111">
    <property type="component" value="Unassembled WGS sequence"/>
</dbReference>
<dbReference type="PROSITE" id="PS00092">
    <property type="entry name" value="N6_MTASE"/>
    <property type="match status" value="1"/>
</dbReference>
<evidence type="ECO:0000313" key="5">
    <source>
        <dbReference type="EMBL" id="RGC29887.1"/>
    </source>
</evidence>
<dbReference type="RefSeq" id="WP_081459767.1">
    <property type="nucleotide sequence ID" value="NZ_QVIA01000014.1"/>
</dbReference>
<dbReference type="Pfam" id="PF05063">
    <property type="entry name" value="MT-A70"/>
    <property type="match status" value="1"/>
</dbReference>
<dbReference type="InterPro" id="IPR002052">
    <property type="entry name" value="DNA_methylase_N6_adenine_CS"/>
</dbReference>